<gene>
    <name evidence="1" type="ORF">BVC80_8971g30</name>
</gene>
<proteinExistence type="predicted"/>
<reference evidence="1 2" key="1">
    <citation type="journal article" date="2017" name="Mol. Plant">
        <title>The Genome of Medicinal Plant Macleaya cordata Provides New Insights into Benzylisoquinoline Alkaloids Metabolism.</title>
        <authorList>
            <person name="Liu X."/>
            <person name="Liu Y."/>
            <person name="Huang P."/>
            <person name="Ma Y."/>
            <person name="Qing Z."/>
            <person name="Tang Q."/>
            <person name="Cao H."/>
            <person name="Cheng P."/>
            <person name="Zheng Y."/>
            <person name="Yuan Z."/>
            <person name="Zhou Y."/>
            <person name="Liu J."/>
            <person name="Tang Z."/>
            <person name="Zhuo Y."/>
            <person name="Zhang Y."/>
            <person name="Yu L."/>
            <person name="Huang J."/>
            <person name="Yang P."/>
            <person name="Peng Q."/>
            <person name="Zhang J."/>
            <person name="Jiang W."/>
            <person name="Zhang Z."/>
            <person name="Lin K."/>
            <person name="Ro D.K."/>
            <person name="Chen X."/>
            <person name="Xiong X."/>
            <person name="Shang Y."/>
            <person name="Huang S."/>
            <person name="Zeng J."/>
        </authorList>
    </citation>
    <scope>NUCLEOTIDE SEQUENCE [LARGE SCALE GENOMIC DNA]</scope>
    <source>
        <strain evidence="2">cv. BLH2017</strain>
        <tissue evidence="1">Root</tissue>
    </source>
</reference>
<evidence type="ECO:0000313" key="1">
    <source>
        <dbReference type="EMBL" id="OVA16268.1"/>
    </source>
</evidence>
<dbReference type="STRING" id="56857.A0A200R0S0"/>
<dbReference type="PANTHER" id="PTHR35987:SF3">
    <property type="entry name" value="PROTEIN PLASTID REDOX INSENSITIVE 2-LIKE ISOFORM X1"/>
    <property type="match status" value="1"/>
</dbReference>
<name>A0A200R0S0_MACCD</name>
<keyword evidence="2" id="KW-1185">Reference proteome</keyword>
<organism evidence="1 2">
    <name type="scientific">Macleaya cordata</name>
    <name type="common">Five-seeded plume-poppy</name>
    <name type="synonym">Bocconia cordata</name>
    <dbReference type="NCBI Taxonomy" id="56857"/>
    <lineage>
        <taxon>Eukaryota</taxon>
        <taxon>Viridiplantae</taxon>
        <taxon>Streptophyta</taxon>
        <taxon>Embryophyta</taxon>
        <taxon>Tracheophyta</taxon>
        <taxon>Spermatophyta</taxon>
        <taxon>Magnoliopsida</taxon>
        <taxon>Ranunculales</taxon>
        <taxon>Papaveraceae</taxon>
        <taxon>Papaveroideae</taxon>
        <taxon>Macleaya</taxon>
    </lineage>
</organism>
<dbReference type="InterPro" id="IPR039349">
    <property type="entry name" value="PRIN2"/>
</dbReference>
<evidence type="ECO:0000313" key="2">
    <source>
        <dbReference type="Proteomes" id="UP000195402"/>
    </source>
</evidence>
<dbReference type="AlphaFoldDB" id="A0A200R0S0"/>
<dbReference type="PANTHER" id="PTHR35987">
    <property type="entry name" value="PROTEIN PLASTID REDOX INSENSITIVE 2, CHLOROPLASTIC-RELATED"/>
    <property type="match status" value="1"/>
</dbReference>
<dbReference type="OrthoDB" id="1924990at2759"/>
<dbReference type="Proteomes" id="UP000195402">
    <property type="component" value="Unassembled WGS sequence"/>
</dbReference>
<dbReference type="InParanoid" id="A0A200R0S0"/>
<dbReference type="GO" id="GO:0010468">
    <property type="term" value="P:regulation of gene expression"/>
    <property type="evidence" value="ECO:0007669"/>
    <property type="project" value="InterPro"/>
</dbReference>
<dbReference type="EMBL" id="MVGT01000604">
    <property type="protein sequence ID" value="OVA16268.1"/>
    <property type="molecule type" value="Genomic_DNA"/>
</dbReference>
<comment type="caution">
    <text evidence="1">The sequence shown here is derived from an EMBL/GenBank/DDBJ whole genome shotgun (WGS) entry which is preliminary data.</text>
</comment>
<accession>A0A200R0S0</accession>
<sequence length="51" mass="5854">MQQKYVYPDPIPEFAESETQKFRGELLKKLSKNKDSFGDDLDEVVNVCSEG</sequence>
<protein>
    <submittedName>
        <fullName evidence="1">Uncharacterized protein</fullName>
    </submittedName>
</protein>